<gene>
    <name evidence="2" type="ORF">RRG08_052750</name>
</gene>
<dbReference type="AlphaFoldDB" id="A0AAE1B6Y1"/>
<accession>A0AAE1B6Y1</accession>
<protein>
    <submittedName>
        <fullName evidence="2">Uncharacterized protein</fullName>
    </submittedName>
</protein>
<reference evidence="2" key="1">
    <citation type="journal article" date="2023" name="G3 (Bethesda)">
        <title>A reference genome for the long-term kleptoplast-retaining sea slug Elysia crispata morphotype clarki.</title>
        <authorList>
            <person name="Eastman K.E."/>
            <person name="Pendleton A.L."/>
            <person name="Shaikh M.A."/>
            <person name="Suttiyut T."/>
            <person name="Ogas R."/>
            <person name="Tomko P."/>
            <person name="Gavelis G."/>
            <person name="Widhalm J.R."/>
            <person name="Wisecaver J.H."/>
        </authorList>
    </citation>
    <scope>NUCLEOTIDE SEQUENCE</scope>
    <source>
        <strain evidence="2">ECLA1</strain>
    </source>
</reference>
<comment type="caution">
    <text evidence="2">The sequence shown here is derived from an EMBL/GenBank/DDBJ whole genome shotgun (WGS) entry which is preliminary data.</text>
</comment>
<dbReference type="Proteomes" id="UP001283361">
    <property type="component" value="Unassembled WGS sequence"/>
</dbReference>
<keyword evidence="3" id="KW-1185">Reference proteome</keyword>
<organism evidence="2 3">
    <name type="scientific">Elysia crispata</name>
    <name type="common">lettuce slug</name>
    <dbReference type="NCBI Taxonomy" id="231223"/>
    <lineage>
        <taxon>Eukaryota</taxon>
        <taxon>Metazoa</taxon>
        <taxon>Spiralia</taxon>
        <taxon>Lophotrochozoa</taxon>
        <taxon>Mollusca</taxon>
        <taxon>Gastropoda</taxon>
        <taxon>Heterobranchia</taxon>
        <taxon>Euthyneura</taxon>
        <taxon>Panpulmonata</taxon>
        <taxon>Sacoglossa</taxon>
        <taxon>Placobranchoidea</taxon>
        <taxon>Plakobranchidae</taxon>
        <taxon>Elysia</taxon>
    </lineage>
</organism>
<evidence type="ECO:0000313" key="2">
    <source>
        <dbReference type="EMBL" id="KAK3800365.1"/>
    </source>
</evidence>
<sequence>MLERLDVLMAWCRMEFKPKKSRSLSVRKGKIDVMTIFTVANQHIPTVCQEPFKSLERWYDSSIKDTKRGLETVELAIEGLLAINRCGLQVVKTVQPTIKTGKKWKVVKAVDDAKECLKIKEVIGQTQFDHKGIGSSTEKWWSKAEGKEKRDMVINENSSMKSPEGFRKQSRTSTETMD</sequence>
<evidence type="ECO:0000256" key="1">
    <source>
        <dbReference type="SAM" id="MobiDB-lite"/>
    </source>
</evidence>
<dbReference type="EMBL" id="JAWDGP010000459">
    <property type="protein sequence ID" value="KAK3800365.1"/>
    <property type="molecule type" value="Genomic_DNA"/>
</dbReference>
<proteinExistence type="predicted"/>
<evidence type="ECO:0000313" key="3">
    <source>
        <dbReference type="Proteomes" id="UP001283361"/>
    </source>
</evidence>
<name>A0AAE1B6Y1_9GAST</name>
<feature type="region of interest" description="Disordered" evidence="1">
    <location>
        <begin position="145"/>
        <end position="178"/>
    </location>
</feature>